<dbReference type="Gene3D" id="3.30.428.10">
    <property type="entry name" value="HIT-like"/>
    <property type="match status" value="1"/>
</dbReference>
<evidence type="ECO:0000313" key="3">
    <source>
        <dbReference type="EMBL" id="GGC33250.1"/>
    </source>
</evidence>
<dbReference type="PROSITE" id="PS00892">
    <property type="entry name" value="HIT_1"/>
    <property type="match status" value="1"/>
</dbReference>
<dbReference type="PRINTS" id="PR00332">
    <property type="entry name" value="HISTRIAD"/>
</dbReference>
<dbReference type="InterPro" id="IPR019808">
    <property type="entry name" value="Histidine_triad_CS"/>
</dbReference>
<dbReference type="InterPro" id="IPR001310">
    <property type="entry name" value="Histidine_triad_HIT"/>
</dbReference>
<protein>
    <submittedName>
        <fullName evidence="3">Histidine triad nucleotide-binding protein</fullName>
    </submittedName>
</protein>
<dbReference type="CDD" id="cd01276">
    <property type="entry name" value="PKCI_related"/>
    <property type="match status" value="1"/>
</dbReference>
<feature type="short sequence motif" description="Histidine triad motif" evidence="1">
    <location>
        <begin position="108"/>
        <end position="112"/>
    </location>
</feature>
<evidence type="ECO:0000256" key="1">
    <source>
        <dbReference type="PROSITE-ProRule" id="PRU00464"/>
    </source>
</evidence>
<name>A0ABQ1M1M1_9PROT</name>
<evidence type="ECO:0000313" key="4">
    <source>
        <dbReference type="Proteomes" id="UP000637769"/>
    </source>
</evidence>
<dbReference type="InterPro" id="IPR036265">
    <property type="entry name" value="HIT-like_sf"/>
</dbReference>
<dbReference type="PANTHER" id="PTHR23089">
    <property type="entry name" value="HISTIDINE TRIAD HIT PROTEIN"/>
    <property type="match status" value="1"/>
</dbReference>
<dbReference type="Proteomes" id="UP000637769">
    <property type="component" value="Unassembled WGS sequence"/>
</dbReference>
<organism evidence="3 4">
    <name type="scientific">Asaia siamensis</name>
    <dbReference type="NCBI Taxonomy" id="110479"/>
    <lineage>
        <taxon>Bacteria</taxon>
        <taxon>Pseudomonadati</taxon>
        <taxon>Pseudomonadota</taxon>
        <taxon>Alphaproteobacteria</taxon>
        <taxon>Acetobacterales</taxon>
        <taxon>Acetobacteraceae</taxon>
        <taxon>Asaia</taxon>
    </lineage>
</organism>
<evidence type="ECO:0000259" key="2">
    <source>
        <dbReference type="PROSITE" id="PS51084"/>
    </source>
</evidence>
<comment type="caution">
    <text evidence="3">The sequence shown here is derived from an EMBL/GenBank/DDBJ whole genome shotgun (WGS) entry which is preliminary data.</text>
</comment>
<dbReference type="SUPFAM" id="SSF54197">
    <property type="entry name" value="HIT-like"/>
    <property type="match status" value="1"/>
</dbReference>
<accession>A0ABQ1M1M1</accession>
<dbReference type="Pfam" id="PF01230">
    <property type="entry name" value="HIT"/>
    <property type="match status" value="1"/>
</dbReference>
<reference evidence="4" key="1">
    <citation type="journal article" date="2019" name="Int. J. Syst. Evol. Microbiol.">
        <title>The Global Catalogue of Microorganisms (GCM) 10K type strain sequencing project: providing services to taxonomists for standard genome sequencing and annotation.</title>
        <authorList>
            <consortium name="The Broad Institute Genomics Platform"/>
            <consortium name="The Broad Institute Genome Sequencing Center for Infectious Disease"/>
            <person name="Wu L."/>
            <person name="Ma J."/>
        </authorList>
    </citation>
    <scope>NUCLEOTIDE SEQUENCE [LARGE SCALE GENOMIC DNA]</scope>
    <source>
        <strain evidence="4">CCM 7132</strain>
    </source>
</reference>
<dbReference type="EMBL" id="BMCH01000004">
    <property type="protein sequence ID" value="GGC33250.1"/>
    <property type="molecule type" value="Genomic_DNA"/>
</dbReference>
<proteinExistence type="predicted"/>
<sequence length="129" mass="13865">MTVDLQAPYDVNNIFARILRREIPVEIIYEDDYALAFPDIAPQAPIHVLIIPKGAYVSSADFGASASDAEIAGLARAITKVAENLGLSHSGYRLISNTGPDAGQEVPHYHVHLLAGAKLSAKLIKKTSE</sequence>
<dbReference type="RefSeq" id="WP_188426476.1">
    <property type="nucleotide sequence ID" value="NZ_BMCH01000004.1"/>
</dbReference>
<feature type="domain" description="HIT" evidence="2">
    <location>
        <begin position="14"/>
        <end position="123"/>
    </location>
</feature>
<keyword evidence="4" id="KW-1185">Reference proteome</keyword>
<dbReference type="InterPro" id="IPR011146">
    <property type="entry name" value="HIT-like"/>
</dbReference>
<dbReference type="PROSITE" id="PS51084">
    <property type="entry name" value="HIT_2"/>
    <property type="match status" value="1"/>
</dbReference>
<gene>
    <name evidence="3" type="ORF">GCM10007207_18420</name>
</gene>